<keyword evidence="2" id="KW-0732">Signal</keyword>
<keyword evidence="4" id="KW-1185">Reference proteome</keyword>
<name>A0ABT0RXS0_9SPHN</name>
<dbReference type="RefSeq" id="WP_249905270.1">
    <property type="nucleotide sequence ID" value="NZ_JAMGBA010000004.1"/>
</dbReference>
<feature type="chain" id="PRO_5045523708" description="Secreted protein" evidence="2">
    <location>
        <begin position="21"/>
        <end position="107"/>
    </location>
</feature>
<evidence type="ECO:0008006" key="5">
    <source>
        <dbReference type="Google" id="ProtNLM"/>
    </source>
</evidence>
<evidence type="ECO:0000256" key="2">
    <source>
        <dbReference type="SAM" id="SignalP"/>
    </source>
</evidence>
<feature type="signal peptide" evidence="2">
    <location>
        <begin position="1"/>
        <end position="20"/>
    </location>
</feature>
<comment type="caution">
    <text evidence="3">The sequence shown here is derived from an EMBL/GenBank/DDBJ whole genome shotgun (WGS) entry which is preliminary data.</text>
</comment>
<dbReference type="EMBL" id="JAMGBA010000004">
    <property type="protein sequence ID" value="MCL6699815.1"/>
    <property type="molecule type" value="Genomic_DNA"/>
</dbReference>
<reference evidence="3 4" key="1">
    <citation type="submission" date="2022-05" db="EMBL/GenBank/DDBJ databases">
        <authorList>
            <person name="Jo J.-H."/>
            <person name="Im W.-T."/>
        </authorList>
    </citation>
    <scope>NUCLEOTIDE SEQUENCE [LARGE SCALE GENOMIC DNA]</scope>
    <source>
        <strain evidence="3 4">NSE70-1</strain>
    </source>
</reference>
<feature type="region of interest" description="Disordered" evidence="1">
    <location>
        <begin position="18"/>
        <end position="107"/>
    </location>
</feature>
<dbReference type="Proteomes" id="UP001203410">
    <property type="component" value="Unassembled WGS sequence"/>
</dbReference>
<evidence type="ECO:0000313" key="3">
    <source>
        <dbReference type="EMBL" id="MCL6699815.1"/>
    </source>
</evidence>
<feature type="compositionally biased region" description="Low complexity" evidence="1">
    <location>
        <begin position="57"/>
        <end position="68"/>
    </location>
</feature>
<gene>
    <name evidence="3" type="ORF">LZ496_13620</name>
</gene>
<protein>
    <recommendedName>
        <fullName evidence="5">Secreted protein</fullName>
    </recommendedName>
</protein>
<proteinExistence type="predicted"/>
<dbReference type="PROSITE" id="PS51257">
    <property type="entry name" value="PROKAR_LIPOPROTEIN"/>
    <property type="match status" value="1"/>
</dbReference>
<evidence type="ECO:0000256" key="1">
    <source>
        <dbReference type="SAM" id="MobiDB-lite"/>
    </source>
</evidence>
<accession>A0ABT0RXS0</accession>
<organism evidence="3 4">
    <name type="scientific">Sphingomonas caseinilyticus</name>
    <dbReference type="NCBI Taxonomy" id="2908205"/>
    <lineage>
        <taxon>Bacteria</taxon>
        <taxon>Pseudomonadati</taxon>
        <taxon>Pseudomonadota</taxon>
        <taxon>Alphaproteobacteria</taxon>
        <taxon>Sphingomonadales</taxon>
        <taxon>Sphingomonadaceae</taxon>
        <taxon>Sphingomonas</taxon>
    </lineage>
</organism>
<sequence length="107" mass="10856">MYRVMAFAFLAATVGSCGEAASTADQGASPAEFAQTSSQNEQVEEMAENKSGPTGQVKPPKAAVAPSKAGKKPAVPPGQVIKPSPIVAPAEIDPVPPPVEDAQPESD</sequence>
<evidence type="ECO:0000313" key="4">
    <source>
        <dbReference type="Proteomes" id="UP001203410"/>
    </source>
</evidence>